<dbReference type="OMA" id="KQERRCD"/>
<dbReference type="Pfam" id="PF07501">
    <property type="entry name" value="G5"/>
    <property type="match status" value="1"/>
</dbReference>
<evidence type="ECO:0000256" key="2">
    <source>
        <dbReference type="SAM" id="MobiDB-lite"/>
    </source>
</evidence>
<feature type="region of interest" description="Disordered" evidence="2">
    <location>
        <begin position="29"/>
        <end position="72"/>
    </location>
</feature>
<dbReference type="EMBL" id="LMWI01000002">
    <property type="protein sequence ID" value="KUJ44781.1"/>
    <property type="molecule type" value="Genomic_DNA"/>
</dbReference>
<keyword evidence="1" id="KW-0732">Signal</keyword>
<dbReference type="AlphaFoldDB" id="A0A9X0I0V4"/>
<accession>A0A9X0I0V4</accession>
<gene>
    <name evidence="4" type="ORF">ADL17_16685</name>
</gene>
<dbReference type="Proteomes" id="UP000053246">
    <property type="component" value="Unassembled WGS sequence"/>
</dbReference>
<name>A0A9X0I0V4_9ACTN</name>
<sequence>MFVLIGAVALVLLCCGGVTISALIAQPGESPKQQDLAAEAVPSARTDDPSSPTTAAAPTPSQQATPTQSPTPVAIKRTITVTKKVPYKTRTVNDSSLAKGTKKVRTPGVPGVKTLTYEVTVIDGEETAKELIKSEITKQPVTRVVRIGTKEAPRCDPNYAGACVPIASDVDCAGGSGNGPAYVEGPVRVIGDDIYDLDRDGDGIGCDR</sequence>
<keyword evidence="5" id="KW-1185">Reference proteome</keyword>
<protein>
    <recommendedName>
        <fullName evidence="3">G5 domain-containing protein</fullName>
    </recommendedName>
</protein>
<feature type="domain" description="G5" evidence="3">
    <location>
        <begin position="71"/>
        <end position="151"/>
    </location>
</feature>
<organism evidence="4 5">
    <name type="scientific">Micromonospora maris</name>
    <dbReference type="NCBI Taxonomy" id="1003110"/>
    <lineage>
        <taxon>Bacteria</taxon>
        <taxon>Bacillati</taxon>
        <taxon>Actinomycetota</taxon>
        <taxon>Actinomycetes</taxon>
        <taxon>Micromonosporales</taxon>
        <taxon>Micromonosporaceae</taxon>
        <taxon>Micromonospora</taxon>
    </lineage>
</organism>
<reference evidence="4 5" key="1">
    <citation type="submission" date="2015-10" db="EMBL/GenBank/DDBJ databases">
        <authorList>
            <person name="Ju K.-S."/>
            <person name="Doroghazi J.R."/>
            <person name="Metcalf W.W."/>
        </authorList>
    </citation>
    <scope>NUCLEOTIDE SEQUENCE [LARGE SCALE GENOMIC DNA]</scope>
    <source>
        <strain evidence="4 5">NRRL B-24793</strain>
    </source>
</reference>
<evidence type="ECO:0000313" key="4">
    <source>
        <dbReference type="EMBL" id="KUJ44781.1"/>
    </source>
</evidence>
<evidence type="ECO:0000256" key="1">
    <source>
        <dbReference type="ARBA" id="ARBA00022729"/>
    </source>
</evidence>
<comment type="caution">
    <text evidence="4">The sequence shown here is derived from an EMBL/GenBank/DDBJ whole genome shotgun (WGS) entry which is preliminary data.</text>
</comment>
<dbReference type="Gene3D" id="2.20.230.10">
    <property type="entry name" value="Resuscitation-promoting factor rpfb"/>
    <property type="match status" value="1"/>
</dbReference>
<proteinExistence type="predicted"/>
<dbReference type="InterPro" id="IPR011098">
    <property type="entry name" value="G5_dom"/>
</dbReference>
<feature type="compositionally biased region" description="Low complexity" evidence="2">
    <location>
        <begin position="49"/>
        <end position="72"/>
    </location>
</feature>
<evidence type="ECO:0000313" key="5">
    <source>
        <dbReference type="Proteomes" id="UP000053246"/>
    </source>
</evidence>
<dbReference type="PROSITE" id="PS51109">
    <property type="entry name" value="G5"/>
    <property type="match status" value="1"/>
</dbReference>
<evidence type="ECO:0000259" key="3">
    <source>
        <dbReference type="PROSITE" id="PS51109"/>
    </source>
</evidence>
<dbReference type="SMART" id="SM01208">
    <property type="entry name" value="G5"/>
    <property type="match status" value="1"/>
</dbReference>